<organism evidence="4 5">
    <name type="scientific">Kribbella karoonensis</name>
    <dbReference type="NCBI Taxonomy" id="324851"/>
    <lineage>
        <taxon>Bacteria</taxon>
        <taxon>Bacillati</taxon>
        <taxon>Actinomycetota</taxon>
        <taxon>Actinomycetes</taxon>
        <taxon>Propionibacteriales</taxon>
        <taxon>Kribbellaceae</taxon>
        <taxon>Kribbella</taxon>
    </lineage>
</organism>
<reference evidence="4 5" key="1">
    <citation type="journal article" date="2019" name="Int. J. Syst. Evol. Microbiol.">
        <title>The Global Catalogue of Microorganisms (GCM) 10K type strain sequencing project: providing services to taxonomists for standard genome sequencing and annotation.</title>
        <authorList>
            <consortium name="The Broad Institute Genomics Platform"/>
            <consortium name="The Broad Institute Genome Sequencing Center for Infectious Disease"/>
            <person name="Wu L."/>
            <person name="Ma J."/>
        </authorList>
    </citation>
    <scope>NUCLEOTIDE SEQUENCE [LARGE SCALE GENOMIC DNA]</scope>
    <source>
        <strain evidence="4 5">JCM 14304</strain>
    </source>
</reference>
<feature type="domain" description="Putative host cell surface-exposed lipoprotein Ltp-like HTH region" evidence="3">
    <location>
        <begin position="177"/>
        <end position="222"/>
    </location>
</feature>
<feature type="compositionally biased region" description="Polar residues" evidence="1">
    <location>
        <begin position="84"/>
        <end position="94"/>
    </location>
</feature>
<dbReference type="RefSeq" id="WP_344194848.1">
    <property type="nucleotide sequence ID" value="NZ_BAAAND010000008.1"/>
</dbReference>
<feature type="domain" description="Putative host cell surface-exposed lipoprotein Ltp-like HTH region" evidence="3">
    <location>
        <begin position="129"/>
        <end position="173"/>
    </location>
</feature>
<name>A0ABN2E3C4_9ACTN</name>
<dbReference type="InterPro" id="IPR036388">
    <property type="entry name" value="WH-like_DNA-bd_sf"/>
</dbReference>
<comment type="caution">
    <text evidence="4">The sequence shown here is derived from an EMBL/GenBank/DDBJ whole genome shotgun (WGS) entry which is preliminary data.</text>
</comment>
<keyword evidence="4" id="KW-0449">Lipoprotein</keyword>
<feature type="transmembrane region" description="Helical" evidence="2">
    <location>
        <begin position="56"/>
        <end position="78"/>
    </location>
</feature>
<evidence type="ECO:0000256" key="1">
    <source>
        <dbReference type="SAM" id="MobiDB-lite"/>
    </source>
</evidence>
<dbReference type="Gene3D" id="1.10.10.10">
    <property type="entry name" value="Winged helix-like DNA-binding domain superfamily/Winged helix DNA-binding domain"/>
    <property type="match status" value="2"/>
</dbReference>
<feature type="region of interest" description="Disordered" evidence="1">
    <location>
        <begin position="1"/>
        <end position="50"/>
    </location>
</feature>
<keyword evidence="2" id="KW-0812">Transmembrane</keyword>
<keyword evidence="5" id="KW-1185">Reference proteome</keyword>
<keyword evidence="2" id="KW-1133">Transmembrane helix</keyword>
<evidence type="ECO:0000256" key="2">
    <source>
        <dbReference type="SAM" id="Phobius"/>
    </source>
</evidence>
<accession>A0ABN2E3C4</accession>
<evidence type="ECO:0000313" key="4">
    <source>
        <dbReference type="EMBL" id="GAA1595014.1"/>
    </source>
</evidence>
<keyword evidence="2" id="KW-0472">Membrane</keyword>
<proteinExistence type="predicted"/>
<feature type="region of interest" description="Disordered" evidence="1">
    <location>
        <begin position="83"/>
        <end position="125"/>
    </location>
</feature>
<sequence>MSNNQQYPYGQNHPHEPNRNYAVGGDPNLLGDWQRQGNQPPPQPPAPKKRHTVRNILLGITAGCVLLVGGCTAIVASMGGGNDPATQSAGPNSSTKPTVATPTNKPTAAKSTAAPKPTTKTGPKLTAGQEQAIGSAQSYLAYQAFSRKGLIKQLSSDYGEGFSVKDATFAVDYLKVNWNEQAAKKAKEYLQMQHFSRKGLIHQLESSYGEQFSHAQAVYGVNKAGL</sequence>
<dbReference type="Proteomes" id="UP001500190">
    <property type="component" value="Unassembled WGS sequence"/>
</dbReference>
<evidence type="ECO:0000313" key="5">
    <source>
        <dbReference type="Proteomes" id="UP001500190"/>
    </source>
</evidence>
<dbReference type="EMBL" id="BAAAND010000008">
    <property type="protein sequence ID" value="GAA1595014.1"/>
    <property type="molecule type" value="Genomic_DNA"/>
</dbReference>
<protein>
    <submittedName>
        <fullName evidence="4">Ltp family lipoprotein</fullName>
    </submittedName>
</protein>
<gene>
    <name evidence="4" type="ORF">GCM10009742_47150</name>
</gene>
<feature type="compositionally biased region" description="Low complexity" evidence="1">
    <location>
        <begin position="95"/>
        <end position="125"/>
    </location>
</feature>
<dbReference type="Pfam" id="PF07553">
    <property type="entry name" value="Lipoprotein_Ltp"/>
    <property type="match status" value="2"/>
</dbReference>
<dbReference type="InterPro" id="IPR011434">
    <property type="entry name" value="Ltp-like_HTH"/>
</dbReference>
<evidence type="ECO:0000259" key="3">
    <source>
        <dbReference type="Pfam" id="PF07553"/>
    </source>
</evidence>